<dbReference type="AlphaFoldDB" id="A0A143HGE3"/>
<dbReference type="PANTHER" id="PTHR34390:SF1">
    <property type="entry name" value="SUCCINATE TRANSPORTER SUBUNIT YJJB-RELATED"/>
    <property type="match status" value="1"/>
</dbReference>
<evidence type="ECO:0000256" key="7">
    <source>
        <dbReference type="ARBA" id="ARBA00034125"/>
    </source>
</evidence>
<dbReference type="Pfam" id="PF12821">
    <property type="entry name" value="ThrE_2"/>
    <property type="match status" value="1"/>
</dbReference>
<evidence type="ECO:0000256" key="6">
    <source>
        <dbReference type="ARBA" id="ARBA00023136"/>
    </source>
</evidence>
<protein>
    <recommendedName>
        <fullName evidence="9">Threonine/Serine exporter ThrE domain-containing protein</fullName>
    </recommendedName>
</protein>
<reference evidence="10 11" key="1">
    <citation type="journal article" date="2016" name="Genome Announc.">
        <title>Whole-Genome Sequence of Rummeliibacillus stabekisii Strain PP9 Isolated from Antarctic Soil.</title>
        <authorList>
            <person name="da Mota F.F."/>
            <person name="Vollu R.E."/>
            <person name="Jurelevicius D."/>
            <person name="Seldin L."/>
        </authorList>
    </citation>
    <scope>NUCLEOTIDE SEQUENCE [LARGE SCALE GENOMIC DNA]</scope>
    <source>
        <strain evidence="10 11">PP9</strain>
    </source>
</reference>
<evidence type="ECO:0000256" key="4">
    <source>
        <dbReference type="ARBA" id="ARBA00022692"/>
    </source>
</evidence>
<dbReference type="RefSeq" id="WP_066791528.1">
    <property type="nucleotide sequence ID" value="NZ_CP014806.1"/>
</dbReference>
<dbReference type="GO" id="GO:0015744">
    <property type="term" value="P:succinate transport"/>
    <property type="evidence" value="ECO:0007669"/>
    <property type="project" value="TreeGrafter"/>
</dbReference>
<evidence type="ECO:0000256" key="3">
    <source>
        <dbReference type="ARBA" id="ARBA00022519"/>
    </source>
</evidence>
<dbReference type="InterPro" id="IPR024528">
    <property type="entry name" value="ThrE_2"/>
</dbReference>
<gene>
    <name evidence="10" type="ORF">ATY39_16210</name>
</gene>
<dbReference type="Proteomes" id="UP000076021">
    <property type="component" value="Chromosome"/>
</dbReference>
<comment type="similarity">
    <text evidence="7">Belongs to the ThrE exporter (TC 2.A.79) family.</text>
</comment>
<dbReference type="GO" id="GO:0005886">
    <property type="term" value="C:plasma membrane"/>
    <property type="evidence" value="ECO:0007669"/>
    <property type="project" value="UniProtKB-SubCell"/>
</dbReference>
<dbReference type="PANTHER" id="PTHR34390">
    <property type="entry name" value="UPF0442 PROTEIN YJJB-RELATED"/>
    <property type="match status" value="1"/>
</dbReference>
<proteinExistence type="inferred from homology"/>
<evidence type="ECO:0000313" key="10">
    <source>
        <dbReference type="EMBL" id="AMX00785.1"/>
    </source>
</evidence>
<reference evidence="11" key="2">
    <citation type="submission" date="2016-03" db="EMBL/GenBank/DDBJ databases">
        <authorList>
            <person name="Ploux O."/>
        </authorList>
    </citation>
    <scope>NUCLEOTIDE SEQUENCE [LARGE SCALE GENOMIC DNA]</scope>
    <source>
        <strain evidence="11">PP9</strain>
    </source>
</reference>
<name>A0A143HGE3_9BACL</name>
<evidence type="ECO:0000256" key="2">
    <source>
        <dbReference type="ARBA" id="ARBA00022475"/>
    </source>
</evidence>
<feature type="domain" description="Threonine/Serine exporter ThrE" evidence="9">
    <location>
        <begin position="6"/>
        <end position="133"/>
    </location>
</feature>
<feature type="transmembrane region" description="Helical" evidence="8">
    <location>
        <begin position="78"/>
        <end position="98"/>
    </location>
</feature>
<keyword evidence="5 8" id="KW-1133">Transmembrane helix</keyword>
<dbReference type="STRING" id="241244.ATY39_16210"/>
<feature type="transmembrane region" description="Helical" evidence="8">
    <location>
        <begin position="52"/>
        <end position="71"/>
    </location>
</feature>
<feature type="transmembrane region" description="Helical" evidence="8">
    <location>
        <begin position="6"/>
        <end position="23"/>
    </location>
</feature>
<keyword evidence="4 8" id="KW-0812">Transmembrane</keyword>
<dbReference type="InterPro" id="IPR050539">
    <property type="entry name" value="ThrE_Dicarb/AminoAcid_Exp"/>
</dbReference>
<keyword evidence="2" id="KW-1003">Cell membrane</keyword>
<comment type="subcellular location">
    <subcellularLocation>
        <location evidence="1">Cell membrane</location>
        <topology evidence="1">Multi-pass membrane protein</topology>
    </subcellularLocation>
</comment>
<evidence type="ECO:0000256" key="8">
    <source>
        <dbReference type="SAM" id="Phobius"/>
    </source>
</evidence>
<dbReference type="OrthoDB" id="9810047at2"/>
<dbReference type="KEGG" id="rst:ATY39_16210"/>
<keyword evidence="3" id="KW-0997">Cell inner membrane</keyword>
<evidence type="ECO:0000259" key="9">
    <source>
        <dbReference type="Pfam" id="PF12821"/>
    </source>
</evidence>
<organism evidence="10 11">
    <name type="scientific">Rummeliibacillus stabekisii</name>
    <dbReference type="NCBI Taxonomy" id="241244"/>
    <lineage>
        <taxon>Bacteria</taxon>
        <taxon>Bacillati</taxon>
        <taxon>Bacillota</taxon>
        <taxon>Bacilli</taxon>
        <taxon>Bacillales</taxon>
        <taxon>Caryophanaceae</taxon>
        <taxon>Rummeliibacillus</taxon>
    </lineage>
</organism>
<evidence type="ECO:0000313" key="11">
    <source>
        <dbReference type="Proteomes" id="UP000076021"/>
    </source>
</evidence>
<dbReference type="EMBL" id="CP014806">
    <property type="protein sequence ID" value="AMX00785.1"/>
    <property type="molecule type" value="Genomic_DNA"/>
</dbReference>
<keyword evidence="11" id="KW-1185">Reference proteome</keyword>
<accession>A0A143HGE3</accession>
<feature type="transmembrane region" description="Helical" evidence="8">
    <location>
        <begin position="28"/>
        <end position="46"/>
    </location>
</feature>
<evidence type="ECO:0000256" key="1">
    <source>
        <dbReference type="ARBA" id="ARBA00004651"/>
    </source>
</evidence>
<evidence type="ECO:0000256" key="5">
    <source>
        <dbReference type="ARBA" id="ARBA00022989"/>
    </source>
</evidence>
<feature type="transmembrane region" description="Helical" evidence="8">
    <location>
        <begin position="118"/>
        <end position="139"/>
    </location>
</feature>
<sequence length="153" mass="16742">MDWVYQGVLSFIGTASFGVIFNAPKKTLFHCGLVGMCGWLIYYAFMQKGVDAVFSSFAGAFLIAIAAHLLSRRFKTPMIVFSVAGIIPLVPGGLAYNAMRSIVENDYVKSTQYGAKVFIIAGAIVMGLVFAEVLMQLVFRAIRKRKARMIKAG</sequence>
<keyword evidence="6 8" id="KW-0472">Membrane</keyword>